<dbReference type="EC" id="1.1.1.-" evidence="3"/>
<dbReference type="Pfam" id="PF13561">
    <property type="entry name" value="adh_short_C2"/>
    <property type="match status" value="1"/>
</dbReference>
<sequence length="270" mass="28087">MSGRLKGKVAVVMGCGSSGPGLGTGKAIALMFAKEGAKILGFDKNAEAAEETMEIIRASGGECSSYIGDVTVASDIANAVENCTETFGRIDILVNNIGIGPIGGVVDQSEEVWDAVFDINLKSVFLACKYCIPVMIKGGGGAIVNISSLAALRWTGVPLIAYAGSKAAMNQMTKHIAMQYAANNIRANAILPGLLYTPMMVETMKRHYGEDVQQILDIRAKICPGGAAGDANDIAYAAVYLASDEAKFVTGVDLLVDGGVSCQIDAPNKA</sequence>
<dbReference type="PRINTS" id="PR00081">
    <property type="entry name" value="GDHRDH"/>
</dbReference>
<protein>
    <submittedName>
        <fullName evidence="3">SDR family NAD(P)-dependent oxidoreductase</fullName>
        <ecNumber evidence="3">1.1.1.-</ecNumber>
    </submittedName>
</protein>
<proteinExistence type="inferred from homology"/>
<evidence type="ECO:0000313" key="3">
    <source>
        <dbReference type="EMBL" id="MFC4293439.1"/>
    </source>
</evidence>
<keyword evidence="2 3" id="KW-0560">Oxidoreductase</keyword>
<dbReference type="PANTHER" id="PTHR24321:SF15">
    <property type="entry name" value="OXIDOREDUCTASE UCPA"/>
    <property type="match status" value="1"/>
</dbReference>
<dbReference type="EMBL" id="JBHSDR010000001">
    <property type="protein sequence ID" value="MFC4293439.1"/>
    <property type="molecule type" value="Genomic_DNA"/>
</dbReference>
<dbReference type="Gene3D" id="3.40.50.720">
    <property type="entry name" value="NAD(P)-binding Rossmann-like Domain"/>
    <property type="match status" value="1"/>
</dbReference>
<organism evidence="3 4">
    <name type="scientific">Novosphingobium tardum</name>
    <dbReference type="NCBI Taxonomy" id="1538021"/>
    <lineage>
        <taxon>Bacteria</taxon>
        <taxon>Pseudomonadati</taxon>
        <taxon>Pseudomonadota</taxon>
        <taxon>Alphaproteobacteria</taxon>
        <taxon>Sphingomonadales</taxon>
        <taxon>Sphingomonadaceae</taxon>
        <taxon>Novosphingobium</taxon>
    </lineage>
</organism>
<dbReference type="Proteomes" id="UP001595828">
    <property type="component" value="Unassembled WGS sequence"/>
</dbReference>
<evidence type="ECO:0000313" key="4">
    <source>
        <dbReference type="Proteomes" id="UP001595828"/>
    </source>
</evidence>
<dbReference type="PRINTS" id="PR00080">
    <property type="entry name" value="SDRFAMILY"/>
</dbReference>
<dbReference type="SUPFAM" id="SSF51735">
    <property type="entry name" value="NAD(P)-binding Rossmann-fold domains"/>
    <property type="match status" value="1"/>
</dbReference>
<dbReference type="PROSITE" id="PS00061">
    <property type="entry name" value="ADH_SHORT"/>
    <property type="match status" value="1"/>
</dbReference>
<accession>A0ABV8RJM8</accession>
<comment type="caution">
    <text evidence="3">The sequence shown here is derived from an EMBL/GenBank/DDBJ whole genome shotgun (WGS) entry which is preliminary data.</text>
</comment>
<comment type="similarity">
    <text evidence="1">Belongs to the short-chain dehydrogenases/reductases (SDR) family.</text>
</comment>
<dbReference type="PANTHER" id="PTHR24321">
    <property type="entry name" value="DEHYDROGENASES, SHORT CHAIN"/>
    <property type="match status" value="1"/>
</dbReference>
<evidence type="ECO:0000256" key="2">
    <source>
        <dbReference type="ARBA" id="ARBA00023002"/>
    </source>
</evidence>
<dbReference type="InterPro" id="IPR002347">
    <property type="entry name" value="SDR_fam"/>
</dbReference>
<dbReference type="CDD" id="cd05233">
    <property type="entry name" value="SDR_c"/>
    <property type="match status" value="1"/>
</dbReference>
<dbReference type="GO" id="GO:0016491">
    <property type="term" value="F:oxidoreductase activity"/>
    <property type="evidence" value="ECO:0007669"/>
    <property type="project" value="UniProtKB-KW"/>
</dbReference>
<evidence type="ECO:0000256" key="1">
    <source>
        <dbReference type="ARBA" id="ARBA00006484"/>
    </source>
</evidence>
<dbReference type="RefSeq" id="WP_379536936.1">
    <property type="nucleotide sequence ID" value="NZ_JBHSDR010000001.1"/>
</dbReference>
<gene>
    <name evidence="3" type="ORF">ACFO0A_00020</name>
</gene>
<dbReference type="InterPro" id="IPR020904">
    <property type="entry name" value="Sc_DH/Rdtase_CS"/>
</dbReference>
<keyword evidence="4" id="KW-1185">Reference proteome</keyword>
<reference evidence="4" key="1">
    <citation type="journal article" date="2019" name="Int. J. Syst. Evol. Microbiol.">
        <title>The Global Catalogue of Microorganisms (GCM) 10K type strain sequencing project: providing services to taxonomists for standard genome sequencing and annotation.</title>
        <authorList>
            <consortium name="The Broad Institute Genomics Platform"/>
            <consortium name="The Broad Institute Genome Sequencing Center for Infectious Disease"/>
            <person name="Wu L."/>
            <person name="Ma J."/>
        </authorList>
    </citation>
    <scope>NUCLEOTIDE SEQUENCE [LARGE SCALE GENOMIC DNA]</scope>
    <source>
        <strain evidence="4">CGMCC 1.12989</strain>
    </source>
</reference>
<dbReference type="InterPro" id="IPR036291">
    <property type="entry name" value="NAD(P)-bd_dom_sf"/>
</dbReference>
<name>A0ABV8RJM8_9SPHN</name>